<keyword evidence="1" id="KW-0808">Transferase</keyword>
<keyword evidence="6" id="KW-1185">Reference proteome</keyword>
<evidence type="ECO:0000256" key="1">
    <source>
        <dbReference type="ARBA" id="ARBA00023315"/>
    </source>
</evidence>
<dbReference type="GO" id="GO:0016020">
    <property type="term" value="C:membrane"/>
    <property type="evidence" value="ECO:0007669"/>
    <property type="project" value="InterPro"/>
</dbReference>
<dbReference type="EMBL" id="OOIL02000305">
    <property type="protein sequence ID" value="VFQ63526.1"/>
    <property type="molecule type" value="Genomic_DNA"/>
</dbReference>
<comment type="catalytic activity">
    <reaction evidence="2">
        <text>a very-long-chain acyl-CoA + malonyl-CoA + H(+) = a very-long-chain 3-oxoacyl-CoA + CO2 + CoA</text>
        <dbReference type="Rhea" id="RHEA:32727"/>
        <dbReference type="ChEBI" id="CHEBI:15378"/>
        <dbReference type="ChEBI" id="CHEBI:16526"/>
        <dbReference type="ChEBI" id="CHEBI:57287"/>
        <dbReference type="ChEBI" id="CHEBI:57384"/>
        <dbReference type="ChEBI" id="CHEBI:90725"/>
        <dbReference type="ChEBI" id="CHEBI:90736"/>
        <dbReference type="EC" id="2.3.1.199"/>
    </reaction>
</comment>
<dbReference type="PANTHER" id="PTHR31561">
    <property type="entry name" value="3-KETOACYL-COA SYNTHASE"/>
    <property type="match status" value="1"/>
</dbReference>
<dbReference type="GO" id="GO:0009922">
    <property type="term" value="F:fatty acid elongase activity"/>
    <property type="evidence" value="ECO:0007669"/>
    <property type="project" value="UniProtKB-EC"/>
</dbReference>
<reference evidence="5 6" key="1">
    <citation type="submission" date="2018-04" db="EMBL/GenBank/DDBJ databases">
        <authorList>
            <person name="Vogel A."/>
        </authorList>
    </citation>
    <scope>NUCLEOTIDE SEQUENCE [LARGE SCALE GENOMIC DNA]</scope>
</reference>
<keyword evidence="3" id="KW-0812">Transmembrane</keyword>
<keyword evidence="3" id="KW-1133">Transmembrane helix</keyword>
<feature type="transmembrane region" description="Helical" evidence="3">
    <location>
        <begin position="53"/>
        <end position="73"/>
    </location>
</feature>
<evidence type="ECO:0000313" key="5">
    <source>
        <dbReference type="EMBL" id="VFQ63526.1"/>
    </source>
</evidence>
<protein>
    <recommendedName>
        <fullName evidence="4">FAE domain-containing protein</fullName>
    </recommendedName>
</protein>
<dbReference type="OrthoDB" id="1929806at2759"/>
<name>A0A484KN77_9ASTE</name>
<accession>A0A484KN77</accession>
<keyword evidence="1" id="KW-0012">Acyltransferase</keyword>
<dbReference type="InterPro" id="IPR013601">
    <property type="entry name" value="FAE1_typ3_polyketide_synth"/>
</dbReference>
<sequence length="263" mass="28883">MAVEFPAAGSDFKVRERLRSNVVEVVNLSLLVLFFFLVEFSFAVVILNHNATAAAGVSCCVLTTTTLLLLYYASVAVLGRPAIYVVDYVCYKPPSCLRVPFSWFQEHLPVAGIFDGNSIAFMTKLLSLSGLSEETYLPPALHYMPLRPADNHREAMEEARMVLFPIFEQLLSGNGLSPGDVDILVVNCSGFCPDPSLASMVVSRFGMREDVRCFNLTGMGCSANTVAVDIVRNMMVASSSRPRRRTYNAVILSTEILSTEEVS</sequence>
<evidence type="ECO:0000256" key="2">
    <source>
        <dbReference type="ARBA" id="ARBA00047375"/>
    </source>
</evidence>
<dbReference type="SUPFAM" id="SSF53901">
    <property type="entry name" value="Thiolase-like"/>
    <property type="match status" value="1"/>
</dbReference>
<evidence type="ECO:0000313" key="6">
    <source>
        <dbReference type="Proteomes" id="UP000595140"/>
    </source>
</evidence>
<dbReference type="Gene3D" id="3.40.47.10">
    <property type="match status" value="1"/>
</dbReference>
<dbReference type="Proteomes" id="UP000595140">
    <property type="component" value="Unassembled WGS sequence"/>
</dbReference>
<dbReference type="InterPro" id="IPR016039">
    <property type="entry name" value="Thiolase-like"/>
</dbReference>
<keyword evidence="3" id="KW-0472">Membrane</keyword>
<feature type="transmembrane region" description="Helical" evidence="3">
    <location>
        <begin position="25"/>
        <end position="47"/>
    </location>
</feature>
<evidence type="ECO:0000256" key="3">
    <source>
        <dbReference type="SAM" id="Phobius"/>
    </source>
</evidence>
<dbReference type="GO" id="GO:0006633">
    <property type="term" value="P:fatty acid biosynthetic process"/>
    <property type="evidence" value="ECO:0007669"/>
    <property type="project" value="InterPro"/>
</dbReference>
<feature type="domain" description="FAE" evidence="4">
    <location>
        <begin position="82"/>
        <end position="259"/>
    </location>
</feature>
<dbReference type="AlphaFoldDB" id="A0A484KN77"/>
<evidence type="ECO:0000259" key="4">
    <source>
        <dbReference type="Pfam" id="PF08392"/>
    </source>
</evidence>
<dbReference type="InterPro" id="IPR012392">
    <property type="entry name" value="3-ktacl-CoA_syn"/>
</dbReference>
<proteinExistence type="predicted"/>
<gene>
    <name evidence="5" type="ORF">CCAM_LOCUS5302</name>
</gene>
<dbReference type="Pfam" id="PF08392">
    <property type="entry name" value="FAE1_CUT1_RppA"/>
    <property type="match status" value="1"/>
</dbReference>
<organism evidence="5 6">
    <name type="scientific">Cuscuta campestris</name>
    <dbReference type="NCBI Taxonomy" id="132261"/>
    <lineage>
        <taxon>Eukaryota</taxon>
        <taxon>Viridiplantae</taxon>
        <taxon>Streptophyta</taxon>
        <taxon>Embryophyta</taxon>
        <taxon>Tracheophyta</taxon>
        <taxon>Spermatophyta</taxon>
        <taxon>Magnoliopsida</taxon>
        <taxon>eudicotyledons</taxon>
        <taxon>Gunneridae</taxon>
        <taxon>Pentapetalae</taxon>
        <taxon>asterids</taxon>
        <taxon>lamiids</taxon>
        <taxon>Solanales</taxon>
        <taxon>Convolvulaceae</taxon>
        <taxon>Cuscuteae</taxon>
        <taxon>Cuscuta</taxon>
        <taxon>Cuscuta subgen. Grammica</taxon>
        <taxon>Cuscuta sect. Cleistogrammica</taxon>
    </lineage>
</organism>